<comment type="caution">
    <text evidence="1">The sequence shown here is derived from an EMBL/GenBank/DDBJ whole genome shotgun (WGS) entry which is preliminary data.</text>
</comment>
<sequence>MKYILLNNKSSVAYDESDATDVKVYIDGKLHDFKESTENRIDYAIATKRNKYSQTLNNQFENLLLLTGAGSSIDWGKDGKLGKSMANLWDDAEALLTADVFGKLLRAISYNETWEDGTIVKNLEKVLSMATPAIPYIPKADIDIEDCVNKIKDFIKEACQLSLPDNSPHTLLLNKITKRKVTLPRFKLFTLNYDLMFEQAACESNFVVIDGFSFSQPRIFSGRNYDYDIVSRNQSRVKEEDNFIQKVFHLYKLHGSVNWQKEDNKIIQKEEPDNPLMIYPHQSKYESSYEQPYFEMMSRFQSNLRKENVFLITLGFSFGDKHIVTAIIEALEQNPSFQLMIVNRSIDETNENLQPFIDAAKKYSNISIVSEKFEDFAKNYPDLKSYNQEDTRQIVINIPNS</sequence>
<name>A0ABW3RQ23_9SPHI</name>
<evidence type="ECO:0000313" key="1">
    <source>
        <dbReference type="EMBL" id="MFD1167209.1"/>
    </source>
</evidence>
<proteinExistence type="predicted"/>
<dbReference type="RefSeq" id="WP_380898410.1">
    <property type="nucleotide sequence ID" value="NZ_JBHTKY010000033.1"/>
</dbReference>
<dbReference type="Proteomes" id="UP001597205">
    <property type="component" value="Unassembled WGS sequence"/>
</dbReference>
<accession>A0ABW3RQ23</accession>
<reference evidence="2" key="1">
    <citation type="journal article" date="2019" name="Int. J. Syst. Evol. Microbiol.">
        <title>The Global Catalogue of Microorganisms (GCM) 10K type strain sequencing project: providing services to taxonomists for standard genome sequencing and annotation.</title>
        <authorList>
            <consortium name="The Broad Institute Genomics Platform"/>
            <consortium name="The Broad Institute Genome Sequencing Center for Infectious Disease"/>
            <person name="Wu L."/>
            <person name="Ma J."/>
        </authorList>
    </citation>
    <scope>NUCLEOTIDE SEQUENCE [LARGE SCALE GENOMIC DNA]</scope>
    <source>
        <strain evidence="2">CCUG 52468</strain>
    </source>
</reference>
<evidence type="ECO:0000313" key="2">
    <source>
        <dbReference type="Proteomes" id="UP001597205"/>
    </source>
</evidence>
<organism evidence="1 2">
    <name type="scientific">Sphingobacterium daejeonense</name>
    <dbReference type="NCBI Taxonomy" id="371142"/>
    <lineage>
        <taxon>Bacteria</taxon>
        <taxon>Pseudomonadati</taxon>
        <taxon>Bacteroidota</taxon>
        <taxon>Sphingobacteriia</taxon>
        <taxon>Sphingobacteriales</taxon>
        <taxon>Sphingobacteriaceae</taxon>
        <taxon>Sphingobacterium</taxon>
    </lineage>
</organism>
<protein>
    <submittedName>
        <fullName evidence="1">SIR2 family protein</fullName>
    </submittedName>
</protein>
<gene>
    <name evidence="1" type="ORF">ACFQ2C_16525</name>
</gene>
<dbReference type="Pfam" id="PF13289">
    <property type="entry name" value="SIR2_2"/>
    <property type="match status" value="1"/>
</dbReference>
<dbReference type="EMBL" id="JBHTKY010000033">
    <property type="protein sequence ID" value="MFD1167209.1"/>
    <property type="molecule type" value="Genomic_DNA"/>
</dbReference>
<keyword evidence="2" id="KW-1185">Reference proteome</keyword>